<reference evidence="2" key="2">
    <citation type="submission" date="2018-07" db="EMBL/GenBank/DDBJ databases">
        <authorList>
            <person name="Quirk P.G."/>
            <person name="Krulwich T.A."/>
        </authorList>
    </citation>
    <scope>NUCLEOTIDE SEQUENCE</scope>
</reference>
<dbReference type="EMBL" id="UFQS01000919">
    <property type="protein sequence ID" value="SSX07658.1"/>
    <property type="molecule type" value="Genomic_DNA"/>
</dbReference>
<sequence length="374" mass="44360">MSGRQIAQSIFTEYPITELFFLGYDYNSNKKKLIDLKSFFPDIDSESELKIRFFGKNDETDISLIQQPFITQFYFRYNQVQTLKQKISDIEFYKDEKAFILSSKYRGFTMKFNKMEENFYAVSYDGDETGEDYYSFLALNEAGREEYFFQHGKYPDDEEEDDDEEPWKMELEFIYSDKNKFLKDSYGDAIKVESRLQLTDKNYYDLINHKDITVRHVVQFATIQFDYKSIQKPDNTTLGKEGRYYVKSLLALKKLVDFSEGKQYLITILEALDEKIEYLDIKRCTTIENHTMYNFYQDTTLLMRFIPLPPVNMNPIDRKLHSHKGIYENGICIYDDGILFAGPQNNENFYSYARAIKENRAIIDDLFLNSHGNK</sequence>
<evidence type="ECO:0000313" key="2">
    <source>
        <dbReference type="EMBL" id="SSX27996.1"/>
    </source>
</evidence>
<organism evidence="1">
    <name type="scientific">Culicoides sonorensis</name>
    <name type="common">Biting midge</name>
    <dbReference type="NCBI Taxonomy" id="179676"/>
    <lineage>
        <taxon>Eukaryota</taxon>
        <taxon>Metazoa</taxon>
        <taxon>Ecdysozoa</taxon>
        <taxon>Arthropoda</taxon>
        <taxon>Hexapoda</taxon>
        <taxon>Insecta</taxon>
        <taxon>Pterygota</taxon>
        <taxon>Neoptera</taxon>
        <taxon>Endopterygota</taxon>
        <taxon>Diptera</taxon>
        <taxon>Nematocera</taxon>
        <taxon>Chironomoidea</taxon>
        <taxon>Ceratopogonidae</taxon>
        <taxon>Ceratopogoninae</taxon>
        <taxon>Culicoides</taxon>
        <taxon>Monoculicoides</taxon>
    </lineage>
</organism>
<proteinExistence type="predicted"/>
<dbReference type="AlphaFoldDB" id="A0A336KU27"/>
<name>A0A336KU27_CULSO</name>
<gene>
    <name evidence="1" type="primary">CSON015020</name>
</gene>
<reference evidence="1" key="1">
    <citation type="submission" date="2018-04" db="EMBL/GenBank/DDBJ databases">
        <authorList>
            <person name="Go L.Y."/>
            <person name="Mitchell J.A."/>
        </authorList>
    </citation>
    <scope>NUCLEOTIDE SEQUENCE</scope>
    <source>
        <tissue evidence="1">Whole organism</tissue>
    </source>
</reference>
<accession>A0A336KU27</accession>
<protein>
    <submittedName>
        <fullName evidence="1">CSON015020 protein</fullName>
    </submittedName>
</protein>
<evidence type="ECO:0000313" key="1">
    <source>
        <dbReference type="EMBL" id="SSX07658.1"/>
    </source>
</evidence>
<dbReference type="EMBL" id="UFQT01000919">
    <property type="protein sequence ID" value="SSX27996.1"/>
    <property type="molecule type" value="Genomic_DNA"/>
</dbReference>
<dbReference type="VEuPathDB" id="VectorBase:CSON015020"/>